<keyword evidence="3" id="KW-1185">Reference proteome</keyword>
<evidence type="ECO:0000313" key="2">
    <source>
        <dbReference type="EMBL" id="KAJ8389028.1"/>
    </source>
</evidence>
<name>A0AAD7RRX5_9TELE</name>
<dbReference type="EMBL" id="JAINUG010000187">
    <property type="protein sequence ID" value="KAJ8389028.1"/>
    <property type="molecule type" value="Genomic_DNA"/>
</dbReference>
<comment type="caution">
    <text evidence="2">The sequence shown here is derived from an EMBL/GenBank/DDBJ whole genome shotgun (WGS) entry which is preliminary data.</text>
</comment>
<organism evidence="2 3">
    <name type="scientific">Aldrovandia affinis</name>
    <dbReference type="NCBI Taxonomy" id="143900"/>
    <lineage>
        <taxon>Eukaryota</taxon>
        <taxon>Metazoa</taxon>
        <taxon>Chordata</taxon>
        <taxon>Craniata</taxon>
        <taxon>Vertebrata</taxon>
        <taxon>Euteleostomi</taxon>
        <taxon>Actinopterygii</taxon>
        <taxon>Neopterygii</taxon>
        <taxon>Teleostei</taxon>
        <taxon>Notacanthiformes</taxon>
        <taxon>Halosauridae</taxon>
        <taxon>Aldrovandia</taxon>
    </lineage>
</organism>
<evidence type="ECO:0000313" key="3">
    <source>
        <dbReference type="Proteomes" id="UP001221898"/>
    </source>
</evidence>
<gene>
    <name evidence="2" type="ORF">AAFF_G00124250</name>
</gene>
<protein>
    <submittedName>
        <fullName evidence="2">Uncharacterized protein</fullName>
    </submittedName>
</protein>
<reference evidence="2" key="1">
    <citation type="journal article" date="2023" name="Science">
        <title>Genome structures resolve the early diversification of teleost fishes.</title>
        <authorList>
            <person name="Parey E."/>
            <person name="Louis A."/>
            <person name="Montfort J."/>
            <person name="Bouchez O."/>
            <person name="Roques C."/>
            <person name="Iampietro C."/>
            <person name="Lluch J."/>
            <person name="Castinel A."/>
            <person name="Donnadieu C."/>
            <person name="Desvignes T."/>
            <person name="Floi Bucao C."/>
            <person name="Jouanno E."/>
            <person name="Wen M."/>
            <person name="Mejri S."/>
            <person name="Dirks R."/>
            <person name="Jansen H."/>
            <person name="Henkel C."/>
            <person name="Chen W.J."/>
            <person name="Zahm M."/>
            <person name="Cabau C."/>
            <person name="Klopp C."/>
            <person name="Thompson A.W."/>
            <person name="Robinson-Rechavi M."/>
            <person name="Braasch I."/>
            <person name="Lecointre G."/>
            <person name="Bobe J."/>
            <person name="Postlethwait J.H."/>
            <person name="Berthelot C."/>
            <person name="Roest Crollius H."/>
            <person name="Guiguen Y."/>
        </authorList>
    </citation>
    <scope>NUCLEOTIDE SEQUENCE</scope>
    <source>
        <strain evidence="2">NC1722</strain>
    </source>
</reference>
<accession>A0AAD7RRX5</accession>
<feature type="region of interest" description="Disordered" evidence="1">
    <location>
        <begin position="32"/>
        <end position="60"/>
    </location>
</feature>
<proteinExistence type="predicted"/>
<dbReference type="AlphaFoldDB" id="A0AAD7RRX5"/>
<sequence length="102" mass="11927">MQALLLCNKAYREPLQTKPSEYRALLRAKRLAHNRRPHLNGPPSARLPQRRSASTLHRTKEELRVTARRLRRRCSTSRTLRWQTGVVEQAGGGKRFFPQRVE</sequence>
<evidence type="ECO:0000256" key="1">
    <source>
        <dbReference type="SAM" id="MobiDB-lite"/>
    </source>
</evidence>
<dbReference type="Proteomes" id="UP001221898">
    <property type="component" value="Unassembled WGS sequence"/>
</dbReference>